<organism evidence="2 3">
    <name type="scientific">Coniochaeta ligniaria NRRL 30616</name>
    <dbReference type="NCBI Taxonomy" id="1408157"/>
    <lineage>
        <taxon>Eukaryota</taxon>
        <taxon>Fungi</taxon>
        <taxon>Dikarya</taxon>
        <taxon>Ascomycota</taxon>
        <taxon>Pezizomycotina</taxon>
        <taxon>Sordariomycetes</taxon>
        <taxon>Sordariomycetidae</taxon>
        <taxon>Coniochaetales</taxon>
        <taxon>Coniochaetaceae</taxon>
        <taxon>Coniochaeta</taxon>
    </lineage>
</organism>
<keyword evidence="3" id="KW-1185">Reference proteome</keyword>
<dbReference type="AlphaFoldDB" id="A0A1J7JPI6"/>
<accession>A0A1J7JPI6</accession>
<dbReference type="EMBL" id="KV875095">
    <property type="protein sequence ID" value="OIW31832.1"/>
    <property type="molecule type" value="Genomic_DNA"/>
</dbReference>
<dbReference type="PANTHER" id="PTHR24148">
    <property type="entry name" value="ANKYRIN REPEAT DOMAIN-CONTAINING PROTEIN 39 HOMOLOG-RELATED"/>
    <property type="match status" value="1"/>
</dbReference>
<dbReference type="InterPro" id="IPR010730">
    <property type="entry name" value="HET"/>
</dbReference>
<dbReference type="Pfam" id="PF06985">
    <property type="entry name" value="HET"/>
    <property type="match status" value="1"/>
</dbReference>
<evidence type="ECO:0000259" key="1">
    <source>
        <dbReference type="Pfam" id="PF06985"/>
    </source>
</evidence>
<proteinExistence type="predicted"/>
<dbReference type="InterPro" id="IPR052895">
    <property type="entry name" value="HetReg/Transcr_Mod"/>
</dbReference>
<evidence type="ECO:0000313" key="2">
    <source>
        <dbReference type="EMBL" id="OIW31832.1"/>
    </source>
</evidence>
<protein>
    <submittedName>
        <fullName evidence="2">HET-domain-containing protein</fullName>
    </submittedName>
</protein>
<sequence length="269" mass="30251">MDLMDLDPATTDALYATPLVATDAFRLITLRPGQRYDPVVVQLRVVCARYVHQYVALSYVWGDPAERVSIVCNGLPTNITVNLHAALVQVRSPHTLMLVWADALCINQKNKQERGHQVAIMGSIYSNARLVLACMGESPDGGATRIVSLLADYAPVMKSTAPPTRDPCWQSFGHLLQKEWFTRAWVLQEVGLARNPRVVYDDFDFSYRELMAAVRWFTLYDSRLAARMGIPGLLIHTLWTDWSESWARNGFLEQCTLLDLLDHGALLAC</sequence>
<dbReference type="Proteomes" id="UP000182658">
    <property type="component" value="Unassembled WGS sequence"/>
</dbReference>
<name>A0A1J7JPI6_9PEZI</name>
<dbReference type="OrthoDB" id="5571888at2759"/>
<feature type="domain" description="Heterokaryon incompatibility" evidence="1">
    <location>
        <begin position="54"/>
        <end position="189"/>
    </location>
</feature>
<reference evidence="2 3" key="1">
    <citation type="submission" date="2016-10" db="EMBL/GenBank/DDBJ databases">
        <title>Draft genome sequence of Coniochaeta ligniaria NRRL30616, a lignocellulolytic fungus for bioabatement of inhibitors in plant biomass hydrolysates.</title>
        <authorList>
            <consortium name="DOE Joint Genome Institute"/>
            <person name="Jimenez D.J."/>
            <person name="Hector R.E."/>
            <person name="Riley R."/>
            <person name="Sun H."/>
            <person name="Grigoriev I.V."/>
            <person name="Van Elsas J.D."/>
            <person name="Nichols N.N."/>
        </authorList>
    </citation>
    <scope>NUCLEOTIDE SEQUENCE [LARGE SCALE GENOMIC DNA]</scope>
    <source>
        <strain evidence="2 3">NRRL 30616</strain>
    </source>
</reference>
<evidence type="ECO:0000313" key="3">
    <source>
        <dbReference type="Proteomes" id="UP000182658"/>
    </source>
</evidence>
<dbReference type="STRING" id="1408157.A0A1J7JPI6"/>
<gene>
    <name evidence="2" type="ORF">CONLIGDRAFT_698133</name>
</gene>
<dbReference type="InParanoid" id="A0A1J7JPI6"/>
<dbReference type="PANTHER" id="PTHR24148:SF64">
    <property type="entry name" value="HETEROKARYON INCOMPATIBILITY DOMAIN-CONTAINING PROTEIN"/>
    <property type="match status" value="1"/>
</dbReference>